<feature type="compositionally biased region" description="Polar residues" evidence="6">
    <location>
        <begin position="76"/>
        <end position="88"/>
    </location>
</feature>
<dbReference type="GO" id="GO:0005737">
    <property type="term" value="C:cytoplasm"/>
    <property type="evidence" value="ECO:0007669"/>
    <property type="project" value="UniProtKB-ARBA"/>
</dbReference>
<keyword evidence="2 5" id="KW-0689">Ribosomal protein</keyword>
<dbReference type="Proteomes" id="UP000232323">
    <property type="component" value="Unassembled WGS sequence"/>
</dbReference>
<feature type="region of interest" description="Disordered" evidence="6">
    <location>
        <begin position="69"/>
        <end position="89"/>
    </location>
</feature>
<dbReference type="PANTHER" id="PTHR23321:SF26">
    <property type="entry name" value="SMALL RIBOSOMAL SUBUNIT PROTEIN US15M"/>
    <property type="match status" value="1"/>
</dbReference>
<evidence type="ECO:0000256" key="6">
    <source>
        <dbReference type="SAM" id="MobiDB-lite"/>
    </source>
</evidence>
<dbReference type="InterPro" id="IPR005290">
    <property type="entry name" value="Ribosomal_uS15_bac-type"/>
</dbReference>
<evidence type="ECO:0000256" key="3">
    <source>
        <dbReference type="ARBA" id="ARBA00023274"/>
    </source>
</evidence>
<dbReference type="SUPFAM" id="SSF47060">
    <property type="entry name" value="S15/NS1 RNA-binding domain"/>
    <property type="match status" value="1"/>
</dbReference>
<proteinExistence type="inferred from homology"/>
<evidence type="ECO:0000256" key="5">
    <source>
        <dbReference type="RuleBase" id="RU003919"/>
    </source>
</evidence>
<dbReference type="Gene3D" id="1.10.287.10">
    <property type="entry name" value="S15/NS1, RNA-binding"/>
    <property type="match status" value="1"/>
</dbReference>
<evidence type="ECO:0000256" key="4">
    <source>
        <dbReference type="ARBA" id="ARBA00035250"/>
    </source>
</evidence>
<evidence type="ECO:0000313" key="8">
    <source>
        <dbReference type="Proteomes" id="UP000232323"/>
    </source>
</evidence>
<dbReference type="GO" id="GO:0005840">
    <property type="term" value="C:ribosome"/>
    <property type="evidence" value="ECO:0007669"/>
    <property type="project" value="UniProtKB-KW"/>
</dbReference>
<dbReference type="InterPro" id="IPR000589">
    <property type="entry name" value="Ribosomal_uS15"/>
</dbReference>
<organism evidence="7 8">
    <name type="scientific">Chlamydomonas eustigma</name>
    <dbReference type="NCBI Taxonomy" id="1157962"/>
    <lineage>
        <taxon>Eukaryota</taxon>
        <taxon>Viridiplantae</taxon>
        <taxon>Chlorophyta</taxon>
        <taxon>core chlorophytes</taxon>
        <taxon>Chlorophyceae</taxon>
        <taxon>CS clade</taxon>
        <taxon>Chlamydomonadales</taxon>
        <taxon>Chlamydomonadaceae</taxon>
        <taxon>Chlamydomonas</taxon>
    </lineage>
</organism>
<dbReference type="GO" id="GO:1990904">
    <property type="term" value="C:ribonucleoprotein complex"/>
    <property type="evidence" value="ECO:0007669"/>
    <property type="project" value="UniProtKB-KW"/>
</dbReference>
<sequence length="278" mass="32056">MDKTFGTFSRLYHRSVAVGLDFSLTQGTAVSINFFSFLLKMLISSVYFRRATIVRTLLTSSAASSIVESTEHKSDVSSSGRTESSVAPPSQIRLQGVDGRVKPDLVQKFLGLELANESGRMKQERQRIISEFQRHSHDVGSPEVIVGAVALWTQRIRDLAYNFQSYRSTVHRMSDMELLFNQRRDMLIYLRKKDFKAYCLLLHKLGLKDVFTDVHGEDRYPEGIVHGQAVDDRVTRFLFAFHTLFNKKKPSQWKRIKPKLMREVFDNDGYLRTLRILL</sequence>
<accession>A0A250WYE7</accession>
<dbReference type="AlphaFoldDB" id="A0A250WYE7"/>
<evidence type="ECO:0000256" key="1">
    <source>
        <dbReference type="ARBA" id="ARBA00008434"/>
    </source>
</evidence>
<comment type="caution">
    <text evidence="7">The sequence shown here is derived from an EMBL/GenBank/DDBJ whole genome shotgun (WGS) entry which is preliminary data.</text>
</comment>
<dbReference type="STRING" id="1157962.A0A250WYE7"/>
<keyword evidence="3 5" id="KW-0687">Ribonucleoprotein</keyword>
<dbReference type="GO" id="GO:0006412">
    <property type="term" value="P:translation"/>
    <property type="evidence" value="ECO:0007669"/>
    <property type="project" value="InterPro"/>
</dbReference>
<dbReference type="GO" id="GO:0003735">
    <property type="term" value="F:structural constituent of ribosome"/>
    <property type="evidence" value="ECO:0007669"/>
    <property type="project" value="InterPro"/>
</dbReference>
<dbReference type="SMART" id="SM01387">
    <property type="entry name" value="Ribosomal_S15"/>
    <property type="match status" value="1"/>
</dbReference>
<name>A0A250WYE7_9CHLO</name>
<evidence type="ECO:0000313" key="7">
    <source>
        <dbReference type="EMBL" id="GAX75851.1"/>
    </source>
</evidence>
<keyword evidence="8" id="KW-1185">Reference proteome</keyword>
<dbReference type="EMBL" id="BEGY01000014">
    <property type="protein sequence ID" value="GAX75851.1"/>
    <property type="molecule type" value="Genomic_DNA"/>
</dbReference>
<dbReference type="InterPro" id="IPR009068">
    <property type="entry name" value="uS15_NS1_RNA-bd_sf"/>
</dbReference>
<evidence type="ECO:0000256" key="2">
    <source>
        <dbReference type="ARBA" id="ARBA00022980"/>
    </source>
</evidence>
<reference evidence="7 8" key="1">
    <citation type="submission" date="2017-08" db="EMBL/GenBank/DDBJ databases">
        <title>Acidophilic green algal genome provides insights into adaptation to an acidic environment.</title>
        <authorList>
            <person name="Hirooka S."/>
            <person name="Hirose Y."/>
            <person name="Kanesaki Y."/>
            <person name="Higuchi S."/>
            <person name="Fujiwara T."/>
            <person name="Onuma R."/>
            <person name="Era A."/>
            <person name="Ohbayashi R."/>
            <person name="Uzuka A."/>
            <person name="Nozaki H."/>
            <person name="Yoshikawa H."/>
            <person name="Miyagishima S.Y."/>
        </authorList>
    </citation>
    <scope>NUCLEOTIDE SEQUENCE [LARGE SCALE GENOMIC DNA]</scope>
    <source>
        <strain evidence="7 8">NIES-2499</strain>
    </source>
</reference>
<dbReference type="OrthoDB" id="441444at2759"/>
<protein>
    <recommendedName>
        <fullName evidence="4">Small ribosomal subunit protein uS15c</fullName>
    </recommendedName>
</protein>
<dbReference type="PANTHER" id="PTHR23321">
    <property type="entry name" value="RIBOSOMAL PROTEIN S15, BACTERIAL AND ORGANELLAR"/>
    <property type="match status" value="1"/>
</dbReference>
<comment type="similarity">
    <text evidence="1 5">Belongs to the universal ribosomal protein uS15 family.</text>
</comment>
<gene>
    <name evidence="7" type="ORF">CEUSTIGMA_g3294.t1</name>
</gene>
<dbReference type="Pfam" id="PF00312">
    <property type="entry name" value="Ribosomal_S15"/>
    <property type="match status" value="1"/>
</dbReference>